<proteinExistence type="predicted"/>
<comment type="caution">
    <text evidence="3">The sequence shown here is derived from an EMBL/GenBank/DDBJ whole genome shotgun (WGS) entry which is preliminary data.</text>
</comment>
<dbReference type="Gene3D" id="3.30.700.10">
    <property type="entry name" value="Glycoprotein, Type 4 Pilin"/>
    <property type="match status" value="1"/>
</dbReference>
<dbReference type="PRINTS" id="PR00813">
    <property type="entry name" value="BCTERIALGSPG"/>
</dbReference>
<organism evidence="3 4">
    <name type="scientific">Candidatus Taylorbacteria bacterium RIFCSPLOWO2_12_FULL_43_20</name>
    <dbReference type="NCBI Taxonomy" id="1802332"/>
    <lineage>
        <taxon>Bacteria</taxon>
        <taxon>Candidatus Tayloriibacteriota</taxon>
    </lineage>
</organism>
<dbReference type="SUPFAM" id="SSF54523">
    <property type="entry name" value="Pili subunits"/>
    <property type="match status" value="1"/>
</dbReference>
<dbReference type="InterPro" id="IPR045584">
    <property type="entry name" value="Pilin-like"/>
</dbReference>
<dbReference type="AlphaFoldDB" id="A0A1G2P4V4"/>
<keyword evidence="2" id="KW-0472">Membrane</keyword>
<evidence type="ECO:0000313" key="4">
    <source>
        <dbReference type="Proteomes" id="UP000177269"/>
    </source>
</evidence>
<reference evidence="3 4" key="1">
    <citation type="journal article" date="2016" name="Nat. Commun.">
        <title>Thousands of microbial genomes shed light on interconnected biogeochemical processes in an aquifer system.</title>
        <authorList>
            <person name="Anantharaman K."/>
            <person name="Brown C.T."/>
            <person name="Hug L.A."/>
            <person name="Sharon I."/>
            <person name="Castelle C.J."/>
            <person name="Probst A.J."/>
            <person name="Thomas B.C."/>
            <person name="Singh A."/>
            <person name="Wilkins M.J."/>
            <person name="Karaoz U."/>
            <person name="Brodie E.L."/>
            <person name="Williams K.H."/>
            <person name="Hubbard S.S."/>
            <person name="Banfield J.F."/>
        </authorList>
    </citation>
    <scope>NUCLEOTIDE SEQUENCE [LARGE SCALE GENOMIC DNA]</scope>
</reference>
<keyword evidence="2" id="KW-1133">Transmembrane helix</keyword>
<dbReference type="GO" id="GO:0015627">
    <property type="term" value="C:type II protein secretion system complex"/>
    <property type="evidence" value="ECO:0007669"/>
    <property type="project" value="InterPro"/>
</dbReference>
<keyword evidence="1" id="KW-0488">Methylation</keyword>
<dbReference type="InterPro" id="IPR000983">
    <property type="entry name" value="Bac_GSPG_pilin"/>
</dbReference>
<dbReference type="Pfam" id="PF07963">
    <property type="entry name" value="N_methyl"/>
    <property type="match status" value="1"/>
</dbReference>
<evidence type="ECO:0000256" key="2">
    <source>
        <dbReference type="SAM" id="Phobius"/>
    </source>
</evidence>
<keyword evidence="2" id="KW-0812">Transmembrane</keyword>
<dbReference type="EMBL" id="MHSK01000006">
    <property type="protein sequence ID" value="OHA42739.1"/>
    <property type="molecule type" value="Genomic_DNA"/>
</dbReference>
<dbReference type="InterPro" id="IPR012902">
    <property type="entry name" value="N_methyl_site"/>
</dbReference>
<evidence type="ECO:0008006" key="5">
    <source>
        <dbReference type="Google" id="ProtNLM"/>
    </source>
</evidence>
<gene>
    <name evidence="3" type="ORF">A3G52_02950</name>
</gene>
<evidence type="ECO:0000256" key="1">
    <source>
        <dbReference type="ARBA" id="ARBA00022481"/>
    </source>
</evidence>
<dbReference type="Proteomes" id="UP000177269">
    <property type="component" value="Unassembled WGS sequence"/>
</dbReference>
<dbReference type="PANTHER" id="PTHR30093">
    <property type="entry name" value="GENERAL SECRETION PATHWAY PROTEIN G"/>
    <property type="match status" value="1"/>
</dbReference>
<evidence type="ECO:0000313" key="3">
    <source>
        <dbReference type="EMBL" id="OHA42739.1"/>
    </source>
</evidence>
<dbReference type="NCBIfam" id="TIGR02532">
    <property type="entry name" value="IV_pilin_GFxxxE"/>
    <property type="match status" value="1"/>
</dbReference>
<feature type="transmembrane region" description="Helical" evidence="2">
    <location>
        <begin position="51"/>
        <end position="72"/>
    </location>
</feature>
<dbReference type="PROSITE" id="PS00409">
    <property type="entry name" value="PROKAR_NTER_METHYL"/>
    <property type="match status" value="1"/>
</dbReference>
<protein>
    <recommendedName>
        <fullName evidence="5">Type II secretion system protein GspG C-terminal domain-containing protein</fullName>
    </recommendedName>
</protein>
<accession>A0A1G2P4V4</accession>
<name>A0A1G2P4V4_9BACT</name>
<dbReference type="GO" id="GO:0015628">
    <property type="term" value="P:protein secretion by the type II secretion system"/>
    <property type="evidence" value="ECO:0007669"/>
    <property type="project" value="InterPro"/>
</dbReference>
<sequence length="194" mass="21462">MFGNKNISKKRGFTPLENHKTKASSFFSFLQCKSLSAGSCDRRNFLTGFTLIELLVVISIIGLLSSVVFASLNNARQKSRFAKKQVELQQLLNAVQSYNLDTGSMPENVNGTSWCVVGTIYAGKVCLNELVPKYFSSLPQSPDTGTYYYYNASYYGLVSSRMIPATYGPGYRGWHCSDATGGAADKIYCLEFLK</sequence>